<evidence type="ECO:0000256" key="4">
    <source>
        <dbReference type="ARBA" id="ARBA00022801"/>
    </source>
</evidence>
<keyword evidence="5" id="KW-0460">Magnesium</keyword>
<dbReference type="AlphaFoldDB" id="A0AAX2IAM4"/>
<keyword evidence="3" id="KW-0479">Metal-binding</keyword>
<evidence type="ECO:0000256" key="5">
    <source>
        <dbReference type="ARBA" id="ARBA00022842"/>
    </source>
</evidence>
<dbReference type="InterPro" id="IPR036649">
    <property type="entry name" value="Pyrophosphatase_sf"/>
</dbReference>
<comment type="cofactor">
    <cofactor evidence="1">
        <name>Mg(2+)</name>
        <dbReference type="ChEBI" id="CHEBI:18420"/>
    </cofactor>
</comment>
<dbReference type="GO" id="GO:0005737">
    <property type="term" value="C:cytoplasm"/>
    <property type="evidence" value="ECO:0007669"/>
    <property type="project" value="InterPro"/>
</dbReference>
<proteinExistence type="predicted"/>
<dbReference type="Pfam" id="PF00719">
    <property type="entry name" value="Pyrophosphatase"/>
    <property type="match status" value="1"/>
</dbReference>
<sequence>MICVPVSDPIWNKMNDLNDLNPHLIKEIEHFFSVYKDLEKKKVAINGWGDLNEAVKIYHECKERYVNSGKNFSIKLN</sequence>
<protein>
    <recommendedName>
        <fullName evidence="2">inorganic diphosphatase</fullName>
        <ecNumber evidence="2">3.6.1.1</ecNumber>
    </recommendedName>
</protein>
<organism evidence="6 7">
    <name type="scientific">Capnocytophaga sputigena</name>
    <dbReference type="NCBI Taxonomy" id="1019"/>
    <lineage>
        <taxon>Bacteria</taxon>
        <taxon>Pseudomonadati</taxon>
        <taxon>Bacteroidota</taxon>
        <taxon>Flavobacteriia</taxon>
        <taxon>Flavobacteriales</taxon>
        <taxon>Flavobacteriaceae</taxon>
        <taxon>Capnocytophaga</taxon>
    </lineage>
</organism>
<dbReference type="SUPFAM" id="SSF50324">
    <property type="entry name" value="Inorganic pyrophosphatase"/>
    <property type="match status" value="1"/>
</dbReference>
<comment type="caution">
    <text evidence="6">The sequence shown here is derived from an EMBL/GenBank/DDBJ whole genome shotgun (WGS) entry which is preliminary data.</text>
</comment>
<keyword evidence="4 6" id="KW-0378">Hydrolase</keyword>
<dbReference type="EC" id="3.6.1.1" evidence="2"/>
<name>A0AAX2IAM4_CAPSP</name>
<dbReference type="InterPro" id="IPR008162">
    <property type="entry name" value="Pyrophosphatase"/>
</dbReference>
<accession>A0AAX2IAM4</accession>
<dbReference type="Proteomes" id="UP000249902">
    <property type="component" value="Unassembled WGS sequence"/>
</dbReference>
<dbReference type="EMBL" id="UAVP01000004">
    <property type="protein sequence ID" value="SQA74873.1"/>
    <property type="molecule type" value="Genomic_DNA"/>
</dbReference>
<evidence type="ECO:0000313" key="7">
    <source>
        <dbReference type="Proteomes" id="UP000249902"/>
    </source>
</evidence>
<dbReference type="PANTHER" id="PTHR10286">
    <property type="entry name" value="INORGANIC PYROPHOSPHATASE"/>
    <property type="match status" value="1"/>
</dbReference>
<dbReference type="Gene3D" id="3.90.80.10">
    <property type="entry name" value="Inorganic pyrophosphatase"/>
    <property type="match status" value="1"/>
</dbReference>
<dbReference type="GO" id="GO:0006796">
    <property type="term" value="P:phosphate-containing compound metabolic process"/>
    <property type="evidence" value="ECO:0007669"/>
    <property type="project" value="InterPro"/>
</dbReference>
<evidence type="ECO:0000256" key="3">
    <source>
        <dbReference type="ARBA" id="ARBA00022723"/>
    </source>
</evidence>
<evidence type="ECO:0000313" key="6">
    <source>
        <dbReference type="EMBL" id="SQA74873.1"/>
    </source>
</evidence>
<dbReference type="GO" id="GO:0000287">
    <property type="term" value="F:magnesium ion binding"/>
    <property type="evidence" value="ECO:0007669"/>
    <property type="project" value="InterPro"/>
</dbReference>
<evidence type="ECO:0000256" key="2">
    <source>
        <dbReference type="ARBA" id="ARBA00012146"/>
    </source>
</evidence>
<reference evidence="6 7" key="1">
    <citation type="submission" date="2018-06" db="EMBL/GenBank/DDBJ databases">
        <authorList>
            <consortium name="Pathogen Informatics"/>
            <person name="Doyle S."/>
        </authorList>
    </citation>
    <scope>NUCLEOTIDE SEQUENCE [LARGE SCALE GENOMIC DNA]</scope>
    <source>
        <strain evidence="6 7">NCTC11653</strain>
    </source>
</reference>
<dbReference type="GO" id="GO:0004427">
    <property type="term" value="F:inorganic diphosphate phosphatase activity"/>
    <property type="evidence" value="ECO:0007669"/>
    <property type="project" value="UniProtKB-EC"/>
</dbReference>
<evidence type="ECO:0000256" key="1">
    <source>
        <dbReference type="ARBA" id="ARBA00001946"/>
    </source>
</evidence>
<gene>
    <name evidence="6" type="primary">ppa_1</name>
    <name evidence="6" type="ORF">NCTC11653_00768</name>
</gene>